<proteinExistence type="predicted"/>
<evidence type="ECO:0000313" key="2">
    <source>
        <dbReference type="EMBL" id="CAJ0949438.1"/>
    </source>
</evidence>
<dbReference type="Pfam" id="PF00095">
    <property type="entry name" value="WAP"/>
    <property type="match status" value="1"/>
</dbReference>
<reference evidence="2" key="1">
    <citation type="submission" date="2023-07" db="EMBL/GenBank/DDBJ databases">
        <authorList>
            <person name="Stuckert A."/>
        </authorList>
    </citation>
    <scope>NUCLEOTIDE SEQUENCE</scope>
</reference>
<dbReference type="Proteomes" id="UP001176940">
    <property type="component" value="Unassembled WGS sequence"/>
</dbReference>
<protein>
    <recommendedName>
        <fullName evidence="1">WAP domain-containing protein</fullName>
    </recommendedName>
</protein>
<organism evidence="2 3">
    <name type="scientific">Ranitomeya imitator</name>
    <name type="common">mimic poison frog</name>
    <dbReference type="NCBI Taxonomy" id="111125"/>
    <lineage>
        <taxon>Eukaryota</taxon>
        <taxon>Metazoa</taxon>
        <taxon>Chordata</taxon>
        <taxon>Craniata</taxon>
        <taxon>Vertebrata</taxon>
        <taxon>Euteleostomi</taxon>
        <taxon>Amphibia</taxon>
        <taxon>Batrachia</taxon>
        <taxon>Anura</taxon>
        <taxon>Neobatrachia</taxon>
        <taxon>Hyloidea</taxon>
        <taxon>Dendrobatidae</taxon>
        <taxon>Dendrobatinae</taxon>
        <taxon>Ranitomeya</taxon>
    </lineage>
</organism>
<feature type="domain" description="WAP" evidence="1">
    <location>
        <begin position="126"/>
        <end position="162"/>
    </location>
</feature>
<keyword evidence="3" id="KW-1185">Reference proteome</keyword>
<dbReference type="EMBL" id="CAUEEQ010030096">
    <property type="protein sequence ID" value="CAJ0949438.1"/>
    <property type="molecule type" value="Genomic_DNA"/>
</dbReference>
<evidence type="ECO:0000259" key="1">
    <source>
        <dbReference type="Pfam" id="PF00095"/>
    </source>
</evidence>
<dbReference type="SUPFAM" id="SSF57256">
    <property type="entry name" value="Elafin-like"/>
    <property type="match status" value="1"/>
</dbReference>
<comment type="caution">
    <text evidence="2">The sequence shown here is derived from an EMBL/GenBank/DDBJ whole genome shotgun (WGS) entry which is preliminary data.</text>
</comment>
<dbReference type="InterPro" id="IPR008197">
    <property type="entry name" value="WAP_dom"/>
</dbReference>
<name>A0ABN9LSB0_9NEOB</name>
<dbReference type="InterPro" id="IPR036645">
    <property type="entry name" value="Elafin-like_sf"/>
</dbReference>
<sequence length="221" mass="23539">SVNLNLKRKRNIRLTQHRGRSKSAFKLPKGLNSRRGPIRHISAFLCQINTDMYLVILEHVGPAVSSLGAWEQSPTFLFNIGGYKSGTSVTIQQSDKMPSLGYLLLLSLAVALISPSSGLSYGRPPCPTVVNSCQNLNPCRSDSQCGSTGSCCSSGCGLRCINKFFSFFENLFSCGGGPCGQSNSGCSSGRCGQSSGQYGQASGQYGQYGGQFGGFFGKKKK</sequence>
<feature type="non-terminal residue" evidence="2">
    <location>
        <position position="1"/>
    </location>
</feature>
<evidence type="ECO:0000313" key="3">
    <source>
        <dbReference type="Proteomes" id="UP001176940"/>
    </source>
</evidence>
<gene>
    <name evidence="2" type="ORF">RIMI_LOCUS12593928</name>
</gene>
<accession>A0ABN9LSB0</accession>